<dbReference type="InterPro" id="IPR003593">
    <property type="entry name" value="AAA+_ATPase"/>
</dbReference>
<keyword evidence="3" id="KW-1003">Cell membrane</keyword>
<keyword evidence="7" id="KW-0067">ATP-binding</keyword>
<comment type="similarity">
    <text evidence="10">Belongs to the ABC transporter superfamily. Siderophore-Fe(3+) uptake transporter (SIUT) (TC 3.A.1.21) family.</text>
</comment>
<evidence type="ECO:0000313" key="15">
    <source>
        <dbReference type="Proteomes" id="UP000182498"/>
    </source>
</evidence>
<evidence type="ECO:0000256" key="4">
    <source>
        <dbReference type="ARBA" id="ARBA00022519"/>
    </source>
</evidence>
<dbReference type="Pfam" id="PF00005">
    <property type="entry name" value="ABC_tran"/>
    <property type="match status" value="1"/>
</dbReference>
<dbReference type="CDD" id="cd07346">
    <property type="entry name" value="ABC_6TM_exporters"/>
    <property type="match status" value="1"/>
</dbReference>
<evidence type="ECO:0000256" key="11">
    <source>
        <dbReference type="SAM" id="Phobius"/>
    </source>
</evidence>
<dbReference type="Gene3D" id="1.20.1560.10">
    <property type="entry name" value="ABC transporter type 1, transmembrane domain"/>
    <property type="match status" value="1"/>
</dbReference>
<evidence type="ECO:0000256" key="8">
    <source>
        <dbReference type="ARBA" id="ARBA00022989"/>
    </source>
</evidence>
<dbReference type="InterPro" id="IPR003439">
    <property type="entry name" value="ABC_transporter-like_ATP-bd"/>
</dbReference>
<evidence type="ECO:0000259" key="12">
    <source>
        <dbReference type="PROSITE" id="PS50893"/>
    </source>
</evidence>
<evidence type="ECO:0000313" key="14">
    <source>
        <dbReference type="EMBL" id="CUU67553.1"/>
    </source>
</evidence>
<evidence type="ECO:0000256" key="1">
    <source>
        <dbReference type="ARBA" id="ARBA00004429"/>
    </source>
</evidence>
<keyword evidence="5 11" id="KW-0812">Transmembrane</keyword>
<protein>
    <submittedName>
        <fullName evidence="14">ABC-type multidrug transport system, ATPase and permease components</fullName>
    </submittedName>
</protein>
<evidence type="ECO:0000259" key="13">
    <source>
        <dbReference type="PROSITE" id="PS50929"/>
    </source>
</evidence>
<dbReference type="Gene3D" id="3.40.50.300">
    <property type="entry name" value="P-loop containing nucleotide triphosphate hydrolases"/>
    <property type="match status" value="1"/>
</dbReference>
<evidence type="ECO:0000256" key="2">
    <source>
        <dbReference type="ARBA" id="ARBA00022448"/>
    </source>
</evidence>
<dbReference type="OrthoDB" id="9806127at2"/>
<dbReference type="GO" id="GO:0005524">
    <property type="term" value="F:ATP binding"/>
    <property type="evidence" value="ECO:0007669"/>
    <property type="project" value="UniProtKB-KW"/>
</dbReference>
<gene>
    <name evidence="14" type="ORF">CVAR292_02917</name>
</gene>
<feature type="transmembrane region" description="Helical" evidence="11">
    <location>
        <begin position="122"/>
        <end position="145"/>
    </location>
</feature>
<organism evidence="14 15">
    <name type="scientific">Corynebacterium variabile</name>
    <dbReference type="NCBI Taxonomy" id="1727"/>
    <lineage>
        <taxon>Bacteria</taxon>
        <taxon>Bacillati</taxon>
        <taxon>Actinomycetota</taxon>
        <taxon>Actinomycetes</taxon>
        <taxon>Mycobacteriales</taxon>
        <taxon>Corynebacteriaceae</taxon>
        <taxon>Corynebacterium</taxon>
    </lineage>
</organism>
<feature type="transmembrane region" description="Helical" evidence="11">
    <location>
        <begin position="241"/>
        <end position="261"/>
    </location>
</feature>
<reference evidence="15" key="1">
    <citation type="submission" date="2015-11" db="EMBL/GenBank/DDBJ databases">
        <authorList>
            <person name="Dugat-Bony E."/>
        </authorList>
    </citation>
    <scope>NUCLEOTIDE SEQUENCE [LARGE SCALE GENOMIC DNA]</scope>
    <source>
        <strain evidence="15">Mu292</strain>
    </source>
</reference>
<accession>A0A0X8XVF5</accession>
<dbReference type="GO" id="GO:0016887">
    <property type="term" value="F:ATP hydrolysis activity"/>
    <property type="evidence" value="ECO:0007669"/>
    <property type="project" value="InterPro"/>
</dbReference>
<feature type="transmembrane region" description="Helical" evidence="11">
    <location>
        <begin position="20"/>
        <end position="42"/>
    </location>
</feature>
<evidence type="ECO:0000256" key="6">
    <source>
        <dbReference type="ARBA" id="ARBA00022741"/>
    </source>
</evidence>
<dbReference type="InterPro" id="IPR027417">
    <property type="entry name" value="P-loop_NTPase"/>
</dbReference>
<dbReference type="GO" id="GO:0140359">
    <property type="term" value="F:ABC-type transporter activity"/>
    <property type="evidence" value="ECO:0007669"/>
    <property type="project" value="InterPro"/>
</dbReference>
<dbReference type="Proteomes" id="UP000182498">
    <property type="component" value="Unassembled WGS sequence"/>
</dbReference>
<dbReference type="InterPro" id="IPR039421">
    <property type="entry name" value="Type_1_exporter"/>
</dbReference>
<evidence type="ECO:0000256" key="10">
    <source>
        <dbReference type="ARBA" id="ARBA00023455"/>
    </source>
</evidence>
<proteinExistence type="inferred from homology"/>
<dbReference type="Pfam" id="PF00664">
    <property type="entry name" value="ABC_membrane"/>
    <property type="match status" value="1"/>
</dbReference>
<dbReference type="FunFam" id="3.40.50.300:FF:000221">
    <property type="entry name" value="Multidrug ABC transporter ATP-binding protein"/>
    <property type="match status" value="1"/>
</dbReference>
<dbReference type="AlphaFoldDB" id="A0A0X8XVF5"/>
<evidence type="ECO:0000256" key="9">
    <source>
        <dbReference type="ARBA" id="ARBA00023136"/>
    </source>
</evidence>
<dbReference type="PANTHER" id="PTHR24221">
    <property type="entry name" value="ATP-BINDING CASSETTE SUB-FAMILY B"/>
    <property type="match status" value="1"/>
</dbReference>
<feature type="transmembrane region" description="Helical" evidence="11">
    <location>
        <begin position="151"/>
        <end position="171"/>
    </location>
</feature>
<keyword evidence="6" id="KW-0547">Nucleotide-binding</keyword>
<name>A0A0X8XVF5_9CORY</name>
<dbReference type="InterPro" id="IPR036640">
    <property type="entry name" value="ABC1_TM_sf"/>
</dbReference>
<dbReference type="GO" id="GO:0005886">
    <property type="term" value="C:plasma membrane"/>
    <property type="evidence" value="ECO:0007669"/>
    <property type="project" value="UniProtKB-SubCell"/>
</dbReference>
<dbReference type="SUPFAM" id="SSF52540">
    <property type="entry name" value="P-loop containing nucleoside triphosphate hydrolases"/>
    <property type="match status" value="1"/>
</dbReference>
<dbReference type="PROSITE" id="PS50929">
    <property type="entry name" value="ABC_TM1F"/>
    <property type="match status" value="1"/>
</dbReference>
<feature type="domain" description="ABC transmembrane type-1" evidence="13">
    <location>
        <begin position="25"/>
        <end position="299"/>
    </location>
</feature>
<keyword evidence="8 11" id="KW-1133">Transmembrane helix</keyword>
<dbReference type="EMBL" id="FAUH01000033">
    <property type="protein sequence ID" value="CUU67553.1"/>
    <property type="molecule type" value="Genomic_DNA"/>
</dbReference>
<keyword evidence="15" id="KW-1185">Reference proteome</keyword>
<dbReference type="SMART" id="SM00382">
    <property type="entry name" value="AAA"/>
    <property type="match status" value="1"/>
</dbReference>
<dbReference type="InterPro" id="IPR017871">
    <property type="entry name" value="ABC_transporter-like_CS"/>
</dbReference>
<keyword evidence="9 11" id="KW-0472">Membrane</keyword>
<dbReference type="PROSITE" id="PS00211">
    <property type="entry name" value="ABC_TRANSPORTER_1"/>
    <property type="match status" value="1"/>
</dbReference>
<feature type="domain" description="ABC transporter" evidence="12">
    <location>
        <begin position="329"/>
        <end position="563"/>
    </location>
</feature>
<dbReference type="RefSeq" id="WP_073884834.1">
    <property type="nucleotide sequence ID" value="NZ_FAUH01000033.1"/>
</dbReference>
<comment type="subcellular location">
    <subcellularLocation>
        <location evidence="1">Cell inner membrane</location>
        <topology evidence="1">Multi-pass membrane protein</topology>
    </subcellularLocation>
</comment>
<evidence type="ECO:0000256" key="5">
    <source>
        <dbReference type="ARBA" id="ARBA00022692"/>
    </source>
</evidence>
<keyword evidence="4" id="KW-0997">Cell inner membrane</keyword>
<dbReference type="GO" id="GO:0034040">
    <property type="term" value="F:ATPase-coupled lipid transmembrane transporter activity"/>
    <property type="evidence" value="ECO:0007669"/>
    <property type="project" value="TreeGrafter"/>
</dbReference>
<dbReference type="PROSITE" id="PS50893">
    <property type="entry name" value="ABC_TRANSPORTER_2"/>
    <property type="match status" value="1"/>
</dbReference>
<sequence length="579" mass="61492">MIRKLLPILASDDRAKMRAFLTVCVAYGILQGVALLLAIPALRHLLAGEASASWPWILSVIGAAVIAGIAFSIQSVLGSRIGLALMRGLHRSIIDHLGVLPVGWFSSDRTGRLSQSVSQGTTAVWTAASTLIQPLVTAVVTPMTIALGLLFIDWPVALTMLIAAPLLYLVYRWAAALAERSADQIDQAAVEAASRVVEFTRAQPVMRAFRADQAGNGMLARAHRAQQEASRRSLRTSLPGLIGFATAVQLMFAAVIVIAVWQSLTGAASAATAAVVLFAAARFTGPLIDAADLGSALRLAGHDLDRIDNVLDEPAQPEGTDSIEQAGELAFDHVDFTYPGGRQVLHEVTFSAHPGTTTALVGPSGSGKSTILQLAARFFDPDAGTVRIGGVDARLLPVQTVMEQLSVVQQNVYLLDDTIEANIRFGNPEATDDELREAIRLSRVDEIIDRMPHGLDTQVGEAGVALSGGERQRVSIARAFLKDSPIVLLDEITASLDPENAIAVHAGLAALSEGRTMLIVSHDLTTIAGADQILVLDDGAIVEHGTHTDLVAGTGLYADFWAERERAQGWRVTHPTDAS</sequence>
<dbReference type="SUPFAM" id="SSF90123">
    <property type="entry name" value="ABC transporter transmembrane region"/>
    <property type="match status" value="1"/>
</dbReference>
<dbReference type="PANTHER" id="PTHR24221:SF397">
    <property type="entry name" value="ABC TRANSPORTER, ATP-BINDING TRANSMEMBRANE PROTEIN"/>
    <property type="match status" value="1"/>
</dbReference>
<dbReference type="InterPro" id="IPR011527">
    <property type="entry name" value="ABC1_TM_dom"/>
</dbReference>
<keyword evidence="2" id="KW-0813">Transport</keyword>
<evidence type="ECO:0000256" key="7">
    <source>
        <dbReference type="ARBA" id="ARBA00022840"/>
    </source>
</evidence>
<feature type="transmembrane region" description="Helical" evidence="11">
    <location>
        <begin position="54"/>
        <end position="77"/>
    </location>
</feature>
<evidence type="ECO:0000256" key="3">
    <source>
        <dbReference type="ARBA" id="ARBA00022475"/>
    </source>
</evidence>